<evidence type="ECO:0000313" key="3">
    <source>
        <dbReference type="EMBL" id="HAN27609.1"/>
    </source>
</evidence>
<accession>A0A3C1KLL1</accession>
<evidence type="ECO:0000313" key="4">
    <source>
        <dbReference type="Proteomes" id="UP000259273"/>
    </source>
</evidence>
<dbReference type="InterPro" id="IPR002740">
    <property type="entry name" value="EVE_domain"/>
</dbReference>
<dbReference type="Pfam" id="PF01878">
    <property type="entry name" value="EVE"/>
    <property type="match status" value="1"/>
</dbReference>
<dbReference type="PANTHER" id="PTHR14087">
    <property type="entry name" value="THYMOCYTE NUCLEAR PROTEIN 1"/>
    <property type="match status" value="1"/>
</dbReference>
<reference evidence="3 4" key="1">
    <citation type="journal article" date="2018" name="Nat. Biotechnol.">
        <title>A standardized bacterial taxonomy based on genome phylogeny substantially revises the tree of life.</title>
        <authorList>
            <person name="Parks D.H."/>
            <person name="Chuvochina M."/>
            <person name="Waite D.W."/>
            <person name="Rinke C."/>
            <person name="Skarshewski A."/>
            <person name="Chaumeil P.A."/>
            <person name="Hugenholtz P."/>
        </authorList>
    </citation>
    <scope>NUCLEOTIDE SEQUENCE [LARGE SCALE GENOMIC DNA]</scope>
    <source>
        <strain evidence="3">UBA9158</strain>
    </source>
</reference>
<dbReference type="PANTHER" id="PTHR14087:SF7">
    <property type="entry name" value="THYMOCYTE NUCLEAR PROTEIN 1"/>
    <property type="match status" value="1"/>
</dbReference>
<dbReference type="Gene3D" id="3.10.590.10">
    <property type="entry name" value="ph1033 like domains"/>
    <property type="match status" value="1"/>
</dbReference>
<comment type="caution">
    <text evidence="3">The sequence shown here is derived from an EMBL/GenBank/DDBJ whole genome shotgun (WGS) entry which is preliminary data.</text>
</comment>
<proteinExistence type="predicted"/>
<protein>
    <submittedName>
        <fullName evidence="3">EVE domain-containing protein</fullName>
    </submittedName>
</protein>
<gene>
    <name evidence="3" type="ORF">DCP75_07795</name>
</gene>
<dbReference type="CDD" id="cd21133">
    <property type="entry name" value="EVE"/>
    <property type="match status" value="1"/>
</dbReference>
<dbReference type="SUPFAM" id="SSF88697">
    <property type="entry name" value="PUA domain-like"/>
    <property type="match status" value="1"/>
</dbReference>
<dbReference type="InterPro" id="IPR015947">
    <property type="entry name" value="PUA-like_sf"/>
</dbReference>
<dbReference type="AlphaFoldDB" id="A0A3C1KLL1"/>
<dbReference type="STRING" id="1121937.GCA_000423125_02129"/>
<feature type="region of interest" description="Disordered" evidence="1">
    <location>
        <begin position="73"/>
        <end position="92"/>
    </location>
</feature>
<feature type="domain" description="EVE" evidence="2">
    <location>
        <begin position="3"/>
        <end position="151"/>
    </location>
</feature>
<evidence type="ECO:0000259" key="2">
    <source>
        <dbReference type="Pfam" id="PF01878"/>
    </source>
</evidence>
<dbReference type="EMBL" id="DMND01000107">
    <property type="protein sequence ID" value="HAN27609.1"/>
    <property type="molecule type" value="Genomic_DNA"/>
</dbReference>
<name>A0A3C1KLL1_9GAMM</name>
<dbReference type="InterPro" id="IPR052181">
    <property type="entry name" value="5hmC_binding"/>
</dbReference>
<evidence type="ECO:0000256" key="1">
    <source>
        <dbReference type="SAM" id="MobiDB-lite"/>
    </source>
</evidence>
<organism evidence="3 4">
    <name type="scientific">Haliea salexigens</name>
    <dbReference type="NCBI Taxonomy" id="287487"/>
    <lineage>
        <taxon>Bacteria</taxon>
        <taxon>Pseudomonadati</taxon>
        <taxon>Pseudomonadota</taxon>
        <taxon>Gammaproteobacteria</taxon>
        <taxon>Cellvibrionales</taxon>
        <taxon>Halieaceae</taxon>
        <taxon>Haliea</taxon>
    </lineage>
</organism>
<sequence>MACWLLKTEPDTFSLEDLAARPAQTEPWDGVRNYQARNFLRDGMQAGDDVLIYHSSCAVPAVVGLADVVGPARPDPSQFDPASPYHDPRSERDNPRWVLRDIHYRSHLPRPLPLAELKRHAAQFEGFALLHRSRLSVMPVAPEHYRLILQLAATPGENA</sequence>
<dbReference type="Proteomes" id="UP000259273">
    <property type="component" value="Unassembled WGS sequence"/>
</dbReference>
<dbReference type="InterPro" id="IPR047197">
    <property type="entry name" value="THYN1-like_EVE"/>
</dbReference>